<dbReference type="EMBL" id="JARTLI010000011">
    <property type="protein sequence ID" value="MED5051745.1"/>
    <property type="molecule type" value="Genomic_DNA"/>
</dbReference>
<protein>
    <submittedName>
        <fullName evidence="3">Glycosyltransferase</fullName>
        <ecNumber evidence="3">2.4.-.-</ecNumber>
    </submittedName>
</protein>
<sequence length="370" mass="41708">MSNRKVLVLSNMYPTEKAKAFGIFVKNQVVALQKAGLDVDVIAVTNPSMKKQAVLIKYLVWLLKVLIHTVVCGRRYDVVHVHYVFPTGILGLLYRKLWKTRFIVTAHGGDIERMAHKSKRIWQWTKYILQEADHVIAVGPKLYEEIYEQFGVAKEKISIINMGVNREVFQPMNKQEARKLCGIADDVIPVLYVGNMIEQKGLLELVDAFAMLKQEYPNANLYMIGQKKDGAFYQRLLQRMEQSGAQDIHMLDAMNQSELAMWMSAAEVFVLPSHLEGFGLVALEAMSCHTPVVGSDVGGLSYLLSGGAGILVEPRNKESLYEGIKTVLSDAKMREQLIQKGELRAQENDGKRIVERVIQLYSPPEGVRDA</sequence>
<dbReference type="InterPro" id="IPR050194">
    <property type="entry name" value="Glycosyltransferase_grp1"/>
</dbReference>
<dbReference type="Pfam" id="PF00534">
    <property type="entry name" value="Glycos_transf_1"/>
    <property type="match status" value="1"/>
</dbReference>
<dbReference type="RefSeq" id="WP_236631780.1">
    <property type="nucleotide sequence ID" value="NZ_JACIDF010000009.1"/>
</dbReference>
<dbReference type="InterPro" id="IPR028098">
    <property type="entry name" value="Glyco_trans_4-like_N"/>
</dbReference>
<organism evidence="3 4">
    <name type="scientific">Anoxybacteroides rupiense</name>
    <dbReference type="NCBI Taxonomy" id="311460"/>
    <lineage>
        <taxon>Bacteria</taxon>
        <taxon>Bacillati</taxon>
        <taxon>Bacillota</taxon>
        <taxon>Bacilli</taxon>
        <taxon>Bacillales</taxon>
        <taxon>Anoxybacillaceae</taxon>
        <taxon>Anoxybacteroides</taxon>
    </lineage>
</organism>
<dbReference type="Gene3D" id="3.40.50.2000">
    <property type="entry name" value="Glycogen Phosphorylase B"/>
    <property type="match status" value="2"/>
</dbReference>
<keyword evidence="3" id="KW-0808">Transferase</keyword>
<gene>
    <name evidence="3" type="ORF">P9850_07735</name>
</gene>
<dbReference type="SUPFAM" id="SSF53756">
    <property type="entry name" value="UDP-Glycosyltransferase/glycogen phosphorylase"/>
    <property type="match status" value="1"/>
</dbReference>
<reference evidence="3 4" key="1">
    <citation type="submission" date="2023-03" db="EMBL/GenBank/DDBJ databases">
        <title>Bacillus Genome Sequencing.</title>
        <authorList>
            <person name="Dunlap C."/>
        </authorList>
    </citation>
    <scope>NUCLEOTIDE SEQUENCE [LARGE SCALE GENOMIC DNA]</scope>
    <source>
        <strain evidence="3 4">NRS-38</strain>
    </source>
</reference>
<dbReference type="Proteomes" id="UP001339962">
    <property type="component" value="Unassembled WGS sequence"/>
</dbReference>
<comment type="caution">
    <text evidence="3">The sequence shown here is derived from an EMBL/GenBank/DDBJ whole genome shotgun (WGS) entry which is preliminary data.</text>
</comment>
<dbReference type="EC" id="2.4.-.-" evidence="3"/>
<dbReference type="PANTHER" id="PTHR45947:SF3">
    <property type="entry name" value="SULFOQUINOVOSYL TRANSFERASE SQD2"/>
    <property type="match status" value="1"/>
</dbReference>
<dbReference type="InterPro" id="IPR001296">
    <property type="entry name" value="Glyco_trans_1"/>
</dbReference>
<proteinExistence type="predicted"/>
<keyword evidence="3" id="KW-0328">Glycosyltransferase</keyword>
<accession>A0ABD5IVD6</accession>
<dbReference type="PANTHER" id="PTHR45947">
    <property type="entry name" value="SULFOQUINOVOSYL TRANSFERASE SQD2"/>
    <property type="match status" value="1"/>
</dbReference>
<dbReference type="AlphaFoldDB" id="A0ABD5IVD6"/>
<dbReference type="GO" id="GO:0016757">
    <property type="term" value="F:glycosyltransferase activity"/>
    <property type="evidence" value="ECO:0007669"/>
    <property type="project" value="UniProtKB-KW"/>
</dbReference>
<evidence type="ECO:0000313" key="3">
    <source>
        <dbReference type="EMBL" id="MED5051745.1"/>
    </source>
</evidence>
<evidence type="ECO:0000259" key="1">
    <source>
        <dbReference type="Pfam" id="PF00534"/>
    </source>
</evidence>
<name>A0ABD5IVD6_9BACL</name>
<evidence type="ECO:0000313" key="4">
    <source>
        <dbReference type="Proteomes" id="UP001339962"/>
    </source>
</evidence>
<feature type="domain" description="Glycosyltransferase subfamily 4-like N-terminal" evidence="2">
    <location>
        <begin position="31"/>
        <end position="167"/>
    </location>
</feature>
<evidence type="ECO:0000259" key="2">
    <source>
        <dbReference type="Pfam" id="PF13439"/>
    </source>
</evidence>
<dbReference type="Pfam" id="PF13439">
    <property type="entry name" value="Glyco_transf_4"/>
    <property type="match status" value="1"/>
</dbReference>
<feature type="domain" description="Glycosyl transferase family 1" evidence="1">
    <location>
        <begin position="175"/>
        <end position="342"/>
    </location>
</feature>